<name>A0A8D9BZW4_9HEMI</name>
<dbReference type="AlphaFoldDB" id="A0A8D9BZW4"/>
<dbReference type="EMBL" id="HBUF01678776">
    <property type="protein sequence ID" value="CAG6791962.1"/>
    <property type="molecule type" value="Transcribed_RNA"/>
</dbReference>
<proteinExistence type="predicted"/>
<sequence>MKPLKNEGTGAESSYCVCVIDLNFSSLGGGTFGYKVYKGGLLEEHTNINEQMSQFLPLSLTFKIRKETYFMGWAFIEFLNKGQKIDWTKTEQLKSPLYREGLDFRF</sequence>
<accession>A0A8D9BZW4</accession>
<reference evidence="1" key="1">
    <citation type="submission" date="2021-05" db="EMBL/GenBank/DDBJ databases">
        <authorList>
            <person name="Alioto T."/>
            <person name="Alioto T."/>
            <person name="Gomez Garrido J."/>
        </authorList>
    </citation>
    <scope>NUCLEOTIDE SEQUENCE</scope>
</reference>
<evidence type="ECO:0000313" key="1">
    <source>
        <dbReference type="EMBL" id="CAG6791962.1"/>
    </source>
</evidence>
<protein>
    <submittedName>
        <fullName evidence="1">Uncharacterized protein</fullName>
    </submittedName>
</protein>
<organism evidence="1">
    <name type="scientific">Cacopsylla melanoneura</name>
    <dbReference type="NCBI Taxonomy" id="428564"/>
    <lineage>
        <taxon>Eukaryota</taxon>
        <taxon>Metazoa</taxon>
        <taxon>Ecdysozoa</taxon>
        <taxon>Arthropoda</taxon>
        <taxon>Hexapoda</taxon>
        <taxon>Insecta</taxon>
        <taxon>Pterygota</taxon>
        <taxon>Neoptera</taxon>
        <taxon>Paraneoptera</taxon>
        <taxon>Hemiptera</taxon>
        <taxon>Sternorrhyncha</taxon>
        <taxon>Psylloidea</taxon>
        <taxon>Psyllidae</taxon>
        <taxon>Psyllinae</taxon>
        <taxon>Cacopsylla</taxon>
    </lineage>
</organism>